<comment type="caution">
    <text evidence="3">The sequence shown here is derived from an EMBL/GenBank/DDBJ whole genome shotgun (WGS) entry which is preliminary data.</text>
</comment>
<keyword evidence="2" id="KW-0472">Membrane</keyword>
<keyword evidence="2" id="KW-0812">Transmembrane</keyword>
<dbReference type="NCBIfam" id="TIGR02532">
    <property type="entry name" value="IV_pilin_GFxxxE"/>
    <property type="match status" value="1"/>
</dbReference>
<keyword evidence="2" id="KW-1133">Transmembrane helix</keyword>
<protein>
    <submittedName>
        <fullName evidence="3">Prepilin-type N-terminal cleavage/methylation domain-containing protein</fullName>
    </submittedName>
</protein>
<keyword evidence="4" id="KW-1185">Reference proteome</keyword>
<dbReference type="PROSITE" id="PS00409">
    <property type="entry name" value="PROKAR_NTER_METHYL"/>
    <property type="match status" value="1"/>
</dbReference>
<evidence type="ECO:0000313" key="4">
    <source>
        <dbReference type="Proteomes" id="UP000237684"/>
    </source>
</evidence>
<dbReference type="PANTHER" id="PTHR30093">
    <property type="entry name" value="GENERAL SECRETION PATHWAY PROTEIN G"/>
    <property type="match status" value="1"/>
</dbReference>
<dbReference type="InParanoid" id="A0A2S8SVV9"/>
<dbReference type="Proteomes" id="UP000237684">
    <property type="component" value="Unassembled WGS sequence"/>
</dbReference>
<evidence type="ECO:0000313" key="3">
    <source>
        <dbReference type="EMBL" id="PQV64924.1"/>
    </source>
</evidence>
<dbReference type="SUPFAM" id="SSF54523">
    <property type="entry name" value="Pili subunits"/>
    <property type="match status" value="1"/>
</dbReference>
<evidence type="ECO:0000256" key="1">
    <source>
        <dbReference type="SAM" id="MobiDB-lite"/>
    </source>
</evidence>
<name>A0A2S8SVV9_9BACT</name>
<reference evidence="3 4" key="1">
    <citation type="journal article" date="2018" name="Syst. Appl. Microbiol.">
        <title>Abditibacterium utsteinense sp. nov., the first cultivated member of candidate phylum FBP, isolated from ice-free Antarctic soil samples.</title>
        <authorList>
            <person name="Tahon G."/>
            <person name="Tytgat B."/>
            <person name="Lebbe L."/>
            <person name="Carlier A."/>
            <person name="Willems A."/>
        </authorList>
    </citation>
    <scope>NUCLEOTIDE SEQUENCE [LARGE SCALE GENOMIC DNA]</scope>
    <source>
        <strain evidence="3 4">LMG 29911</strain>
    </source>
</reference>
<organism evidence="3 4">
    <name type="scientific">Abditibacterium utsteinense</name>
    <dbReference type="NCBI Taxonomy" id="1960156"/>
    <lineage>
        <taxon>Bacteria</taxon>
        <taxon>Pseudomonadati</taxon>
        <taxon>Abditibacteriota</taxon>
        <taxon>Abditibacteriia</taxon>
        <taxon>Abditibacteriales</taxon>
        <taxon>Abditibacteriaceae</taxon>
        <taxon>Abditibacterium</taxon>
    </lineage>
</organism>
<dbReference type="InterPro" id="IPR012902">
    <property type="entry name" value="N_methyl_site"/>
</dbReference>
<dbReference type="Pfam" id="PF07963">
    <property type="entry name" value="N_methyl"/>
    <property type="match status" value="1"/>
</dbReference>
<feature type="transmembrane region" description="Helical" evidence="2">
    <location>
        <begin position="12"/>
        <end position="34"/>
    </location>
</feature>
<dbReference type="InterPro" id="IPR045584">
    <property type="entry name" value="Pilin-like"/>
</dbReference>
<evidence type="ECO:0000256" key="2">
    <source>
        <dbReference type="SAM" id="Phobius"/>
    </source>
</evidence>
<accession>A0A2S8SVV9</accession>
<dbReference type="AlphaFoldDB" id="A0A2S8SVV9"/>
<dbReference type="Gene3D" id="3.30.700.10">
    <property type="entry name" value="Glycoprotein, Type 4 Pilin"/>
    <property type="match status" value="1"/>
</dbReference>
<proteinExistence type="predicted"/>
<sequence>MQNHKKWRSGFTLVEILVVLAVIAIISSISFSAFKSVTEGNKRTNCQSNLSQIYKSVRLYSQDYDGRFPYLNAGGAPNQTATPPNGIGLWSLYTFPKPGATNNCTPDVAGFNTDYNTDLDLPPANEDSPQQLAGYVRSAKIFHCPADKFAKDIQLRTPSAACITQNVPTGTLTVKQGNAVYLNPSFLSYQQVDDRGTTPTDTYSSFRKAGPEIRQLTPYSSNNTILDRPTRDMTVLTWCRFHRSLDADGKTVDGKRNFDNVLFSDGSVQSLPTIQTVSSAATPSATSTCSGWQRVPREKAESMASTSDCTPSP</sequence>
<dbReference type="EMBL" id="NIGF01000003">
    <property type="protein sequence ID" value="PQV64924.1"/>
    <property type="molecule type" value="Genomic_DNA"/>
</dbReference>
<dbReference type="RefSeq" id="WP_105482796.1">
    <property type="nucleotide sequence ID" value="NZ_NIGF01000003.1"/>
</dbReference>
<feature type="compositionally biased region" description="Polar residues" evidence="1">
    <location>
        <begin position="303"/>
        <end position="313"/>
    </location>
</feature>
<gene>
    <name evidence="3" type="ORF">B1R32_103191</name>
</gene>
<feature type="region of interest" description="Disordered" evidence="1">
    <location>
        <begin position="282"/>
        <end position="313"/>
    </location>
</feature>